<feature type="signal peptide" evidence="2">
    <location>
        <begin position="1"/>
        <end position="26"/>
    </location>
</feature>
<keyword evidence="2" id="KW-0732">Signal</keyword>
<feature type="chain" id="PRO_5002112657" evidence="2">
    <location>
        <begin position="27"/>
        <end position="260"/>
    </location>
</feature>
<evidence type="ECO:0000313" key="3">
    <source>
        <dbReference type="EMBL" id="CEK76285.1"/>
    </source>
</evidence>
<gene>
    <name evidence="3" type="primary">ORF99324</name>
</gene>
<organism evidence="3">
    <name type="scientific">Arion vulgaris</name>
    <dbReference type="NCBI Taxonomy" id="1028688"/>
    <lineage>
        <taxon>Eukaryota</taxon>
        <taxon>Metazoa</taxon>
        <taxon>Spiralia</taxon>
        <taxon>Lophotrochozoa</taxon>
        <taxon>Mollusca</taxon>
        <taxon>Gastropoda</taxon>
        <taxon>Heterobranchia</taxon>
        <taxon>Euthyneura</taxon>
        <taxon>Panpulmonata</taxon>
        <taxon>Eupulmonata</taxon>
        <taxon>Stylommatophora</taxon>
        <taxon>Helicina</taxon>
        <taxon>Arionoidea</taxon>
        <taxon>Arionidae</taxon>
        <taxon>Arion</taxon>
    </lineage>
</organism>
<reference evidence="3" key="1">
    <citation type="submission" date="2014-12" db="EMBL/GenBank/DDBJ databases">
        <title>Insight into the proteome of Arion vulgaris.</title>
        <authorList>
            <person name="Aradska J."/>
            <person name="Bulat T."/>
            <person name="Smidak R."/>
            <person name="Sarate P."/>
            <person name="Gangsoo J."/>
            <person name="Sialana F."/>
            <person name="Bilban M."/>
            <person name="Lubec G."/>
        </authorList>
    </citation>
    <scope>NUCLEOTIDE SEQUENCE</scope>
    <source>
        <tissue evidence="3">Skin</tissue>
    </source>
</reference>
<name>A0A0B7A8G8_9EUPU</name>
<feature type="compositionally biased region" description="Basic and acidic residues" evidence="1">
    <location>
        <begin position="244"/>
        <end position="260"/>
    </location>
</feature>
<evidence type="ECO:0000256" key="1">
    <source>
        <dbReference type="SAM" id="MobiDB-lite"/>
    </source>
</evidence>
<dbReference type="AlphaFoldDB" id="A0A0B7A8G8"/>
<evidence type="ECO:0000256" key="2">
    <source>
        <dbReference type="SAM" id="SignalP"/>
    </source>
</evidence>
<proteinExistence type="predicted"/>
<accession>A0A0B7A8G8</accession>
<sequence length="260" mass="30803">MLQTTMKRWCQVVLVVWSMTSCTCWGLSNHETKTKNFDQSFSKDNLQSWDDWLGKRSHGGYPWRLDELTGDKFQNWQDWMYKRRFGGLGADTDFSSFDKSKFQEWKDWVSKRGVGSGSLFPDFSNIDKNKFQQWNEWVSKRMFGMKPGSYQPSFGTATDFQNWADYAKRQHFISPSSDLGISGSPYFQNWHDWVKRMNTNQNTDDTLNNGITKRQLGSNNNRYDSFRRYFTDGLQDWRSTYKGTKRDKNQQKTRLQGETE</sequence>
<dbReference type="EMBL" id="HACG01029420">
    <property type="protein sequence ID" value="CEK76285.1"/>
    <property type="molecule type" value="Transcribed_RNA"/>
</dbReference>
<feature type="region of interest" description="Disordered" evidence="1">
    <location>
        <begin position="240"/>
        <end position="260"/>
    </location>
</feature>
<protein>
    <submittedName>
        <fullName evidence="3">Uncharacterized protein</fullName>
    </submittedName>
</protein>
<dbReference type="PROSITE" id="PS51257">
    <property type="entry name" value="PROKAR_LIPOPROTEIN"/>
    <property type="match status" value="1"/>
</dbReference>